<sequence length="122" mass="13235">MAAQRVVLHDFTCTSNIGFSPLVYRIPLVLNYKNIHLLPVAQLLTSTYLAPPIPLTSKLGREIGTKARSMLGTAIYPLVMPREFHILSSRLGGGGGIVGARAKRSLDFYLVGINSVWALLAS</sequence>
<dbReference type="EMBL" id="JAPWDS010000002">
    <property type="protein sequence ID" value="KAJ5512926.1"/>
    <property type="molecule type" value="Genomic_DNA"/>
</dbReference>
<reference evidence="1" key="1">
    <citation type="submission" date="2022-12" db="EMBL/GenBank/DDBJ databases">
        <authorList>
            <person name="Petersen C."/>
        </authorList>
    </citation>
    <scope>NUCLEOTIDE SEQUENCE</scope>
    <source>
        <strain evidence="1">IBT 29495</strain>
    </source>
</reference>
<dbReference type="AlphaFoldDB" id="A0A9W9XZ64"/>
<accession>A0A9W9XZ64</accession>
<dbReference type="Proteomes" id="UP001149954">
    <property type="component" value="Unassembled WGS sequence"/>
</dbReference>
<comment type="caution">
    <text evidence="1">The sequence shown here is derived from an EMBL/GenBank/DDBJ whole genome shotgun (WGS) entry which is preliminary data.</text>
</comment>
<evidence type="ECO:0000313" key="2">
    <source>
        <dbReference type="Proteomes" id="UP001149954"/>
    </source>
</evidence>
<reference evidence="1" key="2">
    <citation type="journal article" date="2023" name="IMA Fungus">
        <title>Comparative genomic study of the Penicillium genus elucidates a diverse pangenome and 15 lateral gene transfer events.</title>
        <authorList>
            <person name="Petersen C."/>
            <person name="Sorensen T."/>
            <person name="Nielsen M.R."/>
            <person name="Sondergaard T.E."/>
            <person name="Sorensen J.L."/>
            <person name="Fitzpatrick D.A."/>
            <person name="Frisvad J.C."/>
            <person name="Nielsen K.L."/>
        </authorList>
    </citation>
    <scope>NUCLEOTIDE SEQUENCE</scope>
    <source>
        <strain evidence="1">IBT 29495</strain>
    </source>
</reference>
<name>A0A9W9XZ64_9EURO</name>
<evidence type="ECO:0000313" key="1">
    <source>
        <dbReference type="EMBL" id="KAJ5512926.1"/>
    </source>
</evidence>
<proteinExistence type="predicted"/>
<protein>
    <submittedName>
        <fullName evidence="1">Uncharacterized protein</fullName>
    </submittedName>
</protein>
<gene>
    <name evidence="1" type="ORF">N7463_002478</name>
</gene>
<dbReference type="OrthoDB" id="4951845at2759"/>
<keyword evidence="2" id="KW-1185">Reference proteome</keyword>
<organism evidence="1 2">
    <name type="scientific">Penicillium fimorum</name>
    <dbReference type="NCBI Taxonomy" id="1882269"/>
    <lineage>
        <taxon>Eukaryota</taxon>
        <taxon>Fungi</taxon>
        <taxon>Dikarya</taxon>
        <taxon>Ascomycota</taxon>
        <taxon>Pezizomycotina</taxon>
        <taxon>Eurotiomycetes</taxon>
        <taxon>Eurotiomycetidae</taxon>
        <taxon>Eurotiales</taxon>
        <taxon>Aspergillaceae</taxon>
        <taxon>Penicillium</taxon>
    </lineage>
</organism>